<gene>
    <name evidence="1" type="ORF">ACI43T_12000</name>
</gene>
<dbReference type="EMBL" id="JBJGEB010000041">
    <property type="protein sequence ID" value="MFK7643190.1"/>
    <property type="molecule type" value="Genomic_DNA"/>
</dbReference>
<organism evidence="1 2">
    <name type="scientific">Neisseria oralis</name>
    <dbReference type="NCBI Taxonomy" id="1107316"/>
    <lineage>
        <taxon>Bacteria</taxon>
        <taxon>Pseudomonadati</taxon>
        <taxon>Pseudomonadota</taxon>
        <taxon>Betaproteobacteria</taxon>
        <taxon>Neisseriales</taxon>
        <taxon>Neisseriaceae</taxon>
        <taxon>Neisseria</taxon>
    </lineage>
</organism>
<evidence type="ECO:0008006" key="3">
    <source>
        <dbReference type="Google" id="ProtNLM"/>
    </source>
</evidence>
<dbReference type="Proteomes" id="UP001621964">
    <property type="component" value="Unassembled WGS sequence"/>
</dbReference>
<proteinExistence type="predicted"/>
<evidence type="ECO:0000313" key="1">
    <source>
        <dbReference type="EMBL" id="MFK7643190.1"/>
    </source>
</evidence>
<name>A0ABW8Q7F3_9NEIS</name>
<comment type="caution">
    <text evidence="1">The sequence shown here is derived from an EMBL/GenBank/DDBJ whole genome shotgun (WGS) entry which is preliminary data.</text>
</comment>
<sequence>MTTAVLDYRLSEFDTVQEAEDYDTWLTRKVEEARNAEIVSHESAMAHFAAKRSERLKGLKNALIA</sequence>
<keyword evidence="2" id="KW-1185">Reference proteome</keyword>
<protein>
    <recommendedName>
        <fullName evidence="3">Stability determinant</fullName>
    </recommendedName>
</protein>
<evidence type="ECO:0000313" key="2">
    <source>
        <dbReference type="Proteomes" id="UP001621964"/>
    </source>
</evidence>
<accession>A0ABW8Q7F3</accession>
<reference evidence="1 2" key="1">
    <citation type="submission" date="2024-11" db="EMBL/GenBank/DDBJ databases">
        <authorList>
            <person name="Mikucki A.G."/>
            <person name="Kahler C.M."/>
        </authorList>
    </citation>
    <scope>NUCLEOTIDE SEQUENCE [LARGE SCALE GENOMIC DNA]</scope>
    <source>
        <strain evidence="1 2">EXNM717</strain>
    </source>
</reference>
<dbReference type="Gene3D" id="6.20.450.20">
    <property type="match status" value="1"/>
</dbReference>
<dbReference type="RefSeq" id="WP_118819788.1">
    <property type="nucleotide sequence ID" value="NZ_JBJGEB010000041.1"/>
</dbReference>